<feature type="domain" description="D-alanyl-D-alanine carboxypeptidase-like core" evidence="3">
    <location>
        <begin position="126"/>
        <end position="255"/>
    </location>
</feature>
<name>A0A511J5T2_9CELL</name>
<feature type="compositionally biased region" description="Low complexity" evidence="1">
    <location>
        <begin position="53"/>
        <end position="62"/>
    </location>
</feature>
<dbReference type="AlphaFoldDB" id="A0A511J5T2"/>
<dbReference type="InterPro" id="IPR003709">
    <property type="entry name" value="VanY-like_core_dom"/>
</dbReference>
<evidence type="ECO:0000256" key="2">
    <source>
        <dbReference type="SAM" id="SignalP"/>
    </source>
</evidence>
<dbReference type="Gene3D" id="3.30.1380.10">
    <property type="match status" value="1"/>
</dbReference>
<keyword evidence="5" id="KW-1185">Reference proteome</keyword>
<dbReference type="Pfam" id="PF02557">
    <property type="entry name" value="VanY"/>
    <property type="match status" value="1"/>
</dbReference>
<dbReference type="PANTHER" id="PTHR34385:SF1">
    <property type="entry name" value="PEPTIDOGLYCAN L-ALANYL-D-GLUTAMATE ENDOPEPTIDASE CWLK"/>
    <property type="match status" value="1"/>
</dbReference>
<protein>
    <recommendedName>
        <fullName evidence="3">D-alanyl-D-alanine carboxypeptidase-like core domain-containing protein</fullName>
    </recommendedName>
</protein>
<feature type="region of interest" description="Disordered" evidence="1">
    <location>
        <begin position="28"/>
        <end position="86"/>
    </location>
</feature>
<evidence type="ECO:0000259" key="3">
    <source>
        <dbReference type="Pfam" id="PF02557"/>
    </source>
</evidence>
<dbReference type="PANTHER" id="PTHR34385">
    <property type="entry name" value="D-ALANYL-D-ALANINE CARBOXYPEPTIDASE"/>
    <property type="match status" value="1"/>
</dbReference>
<dbReference type="SUPFAM" id="SSF55166">
    <property type="entry name" value="Hedgehog/DD-peptidase"/>
    <property type="match status" value="1"/>
</dbReference>
<sequence length="282" mass="29320">MVRADGRTTVLAVAVAAVAGAALAAALSASGDPSDVAAPTATASTGTRVVVDSPTATSSPHPTATPSPTPSPTPMPTSSPTRTFPATDDELAQVDDATTNLVIVNKQRPMQPIDFAPEVVSVGHGHALRPEAAAALGELEAAADADGVGMYASSGYRSYAEQASTYDGWRRKLGSARADELSARAGYSEHQTGLAADMRPLTGSCRAYSSCFADTPQAAWLAEHAYEYGFVVRYPAGQADVTGYDPEPWHIRFVGVDFARTFHDSGAPTLEAYFGLPPAPTY</sequence>
<evidence type="ECO:0000313" key="4">
    <source>
        <dbReference type="EMBL" id="GEL93360.1"/>
    </source>
</evidence>
<proteinExistence type="predicted"/>
<feature type="compositionally biased region" description="Pro residues" evidence="1">
    <location>
        <begin position="63"/>
        <end position="77"/>
    </location>
</feature>
<dbReference type="OrthoDB" id="9792074at2"/>
<reference evidence="4 5" key="1">
    <citation type="submission" date="2019-07" db="EMBL/GenBank/DDBJ databases">
        <title>Whole genome shotgun sequence of Cellulomonas composti NBRC 100758.</title>
        <authorList>
            <person name="Hosoyama A."/>
            <person name="Uohara A."/>
            <person name="Ohji S."/>
            <person name="Ichikawa N."/>
        </authorList>
    </citation>
    <scope>NUCLEOTIDE SEQUENCE [LARGE SCALE GENOMIC DNA]</scope>
    <source>
        <strain evidence="4 5">NBRC 100758</strain>
    </source>
</reference>
<evidence type="ECO:0000313" key="5">
    <source>
        <dbReference type="Proteomes" id="UP000321720"/>
    </source>
</evidence>
<comment type="caution">
    <text evidence="4">The sequence shown here is derived from an EMBL/GenBank/DDBJ whole genome shotgun (WGS) entry which is preliminary data.</text>
</comment>
<accession>A0A511J5T2</accession>
<feature type="signal peptide" evidence="2">
    <location>
        <begin position="1"/>
        <end position="24"/>
    </location>
</feature>
<evidence type="ECO:0000256" key="1">
    <source>
        <dbReference type="SAM" id="MobiDB-lite"/>
    </source>
</evidence>
<dbReference type="RefSeq" id="WP_146840947.1">
    <property type="nucleotide sequence ID" value="NZ_BJWG01000001.1"/>
</dbReference>
<dbReference type="InterPro" id="IPR009045">
    <property type="entry name" value="Zn_M74/Hedgehog-like"/>
</dbReference>
<dbReference type="CDD" id="cd14852">
    <property type="entry name" value="LD-carboxypeptidase"/>
    <property type="match status" value="1"/>
</dbReference>
<organism evidence="4 5">
    <name type="scientific">Cellulomonas composti</name>
    <dbReference type="NCBI Taxonomy" id="266130"/>
    <lineage>
        <taxon>Bacteria</taxon>
        <taxon>Bacillati</taxon>
        <taxon>Actinomycetota</taxon>
        <taxon>Actinomycetes</taxon>
        <taxon>Micrococcales</taxon>
        <taxon>Cellulomonadaceae</taxon>
        <taxon>Cellulomonas</taxon>
    </lineage>
</organism>
<dbReference type="InterPro" id="IPR052179">
    <property type="entry name" value="DD-CPase-like"/>
</dbReference>
<keyword evidence="2" id="KW-0732">Signal</keyword>
<dbReference type="Proteomes" id="UP000321720">
    <property type="component" value="Unassembled WGS sequence"/>
</dbReference>
<gene>
    <name evidence="4" type="ORF">CCO02nite_00180</name>
</gene>
<dbReference type="GO" id="GO:0008233">
    <property type="term" value="F:peptidase activity"/>
    <property type="evidence" value="ECO:0007669"/>
    <property type="project" value="InterPro"/>
</dbReference>
<dbReference type="EMBL" id="BJWG01000001">
    <property type="protein sequence ID" value="GEL93360.1"/>
    <property type="molecule type" value="Genomic_DNA"/>
</dbReference>
<dbReference type="InterPro" id="IPR058193">
    <property type="entry name" value="VanY/YodJ_core_dom"/>
</dbReference>
<dbReference type="GO" id="GO:0006508">
    <property type="term" value="P:proteolysis"/>
    <property type="evidence" value="ECO:0007669"/>
    <property type="project" value="InterPro"/>
</dbReference>
<feature type="chain" id="PRO_5038554790" description="D-alanyl-D-alanine carboxypeptidase-like core domain-containing protein" evidence="2">
    <location>
        <begin position="25"/>
        <end position="282"/>
    </location>
</feature>